<evidence type="ECO:0000259" key="2">
    <source>
        <dbReference type="Pfam" id="PF26587"/>
    </source>
</evidence>
<dbReference type="EMBL" id="JACGWN010000004">
    <property type="protein sequence ID" value="KAL0453619.1"/>
    <property type="molecule type" value="Genomic_DNA"/>
</dbReference>
<dbReference type="PANTHER" id="PTHR43572">
    <property type="entry name" value="CHAPERONE PROTEIN CLPD, CHLOROPLASTIC"/>
    <property type="match status" value="1"/>
</dbReference>
<reference evidence="3" key="2">
    <citation type="journal article" date="2024" name="Plant">
        <title>Genomic evolution and insights into agronomic trait innovations of Sesamum species.</title>
        <authorList>
            <person name="Miao H."/>
            <person name="Wang L."/>
            <person name="Qu L."/>
            <person name="Liu H."/>
            <person name="Sun Y."/>
            <person name="Le M."/>
            <person name="Wang Q."/>
            <person name="Wei S."/>
            <person name="Zheng Y."/>
            <person name="Lin W."/>
            <person name="Duan Y."/>
            <person name="Cao H."/>
            <person name="Xiong S."/>
            <person name="Wang X."/>
            <person name="Wei L."/>
            <person name="Li C."/>
            <person name="Ma Q."/>
            <person name="Ju M."/>
            <person name="Zhao R."/>
            <person name="Li G."/>
            <person name="Mu C."/>
            <person name="Tian Q."/>
            <person name="Mei H."/>
            <person name="Zhang T."/>
            <person name="Gao T."/>
            <person name="Zhang H."/>
        </authorList>
    </citation>
    <scope>NUCLEOTIDE SEQUENCE</scope>
    <source>
        <strain evidence="3">KEN1</strain>
    </source>
</reference>
<proteinExistence type="predicted"/>
<evidence type="ECO:0000259" key="1">
    <source>
        <dbReference type="Pfam" id="PF07724"/>
    </source>
</evidence>
<dbReference type="Pfam" id="PF07724">
    <property type="entry name" value="AAA_2"/>
    <property type="match status" value="1"/>
</dbReference>
<dbReference type="InterPro" id="IPR051650">
    <property type="entry name" value="SL_signaling_regulator"/>
</dbReference>
<sequence>MICFGRRRDDEESDTNFRGKTALDRIAEAVRRNPFSVIMLEDIDEADMLVRGNIKRAIERGRFADSHGREVGLGNAIFIVTGDWSTTNPEALRDGHFVDEKKLTSIAGGSWQLGLTVREKSAKRRAHWLHDEDRSLKPRKEIGSGLSLDLNLAATYAEDDKTDGSHNSSDLTHEDELGHVNRHVSVASVPHELVSNVDDSILFKPVESAFVRHEIKKTIAVKFSMAVDENLPIEVEDDVLDKILGGLWHDRTSLEEWIESVLTPSFDQLKTQLPTGDRSSSVVRLVVESDYGNRGKSTGNADWLPSSILV</sequence>
<dbReference type="Pfam" id="PF26587">
    <property type="entry name" value="AAA_lid_SMAX1"/>
    <property type="match status" value="1"/>
</dbReference>
<evidence type="ECO:0000313" key="3">
    <source>
        <dbReference type="EMBL" id="KAL0453619.1"/>
    </source>
</evidence>
<dbReference type="GO" id="GO:0005524">
    <property type="term" value="F:ATP binding"/>
    <property type="evidence" value="ECO:0007669"/>
    <property type="project" value="InterPro"/>
</dbReference>
<organism evidence="3">
    <name type="scientific">Sesamum latifolium</name>
    <dbReference type="NCBI Taxonomy" id="2727402"/>
    <lineage>
        <taxon>Eukaryota</taxon>
        <taxon>Viridiplantae</taxon>
        <taxon>Streptophyta</taxon>
        <taxon>Embryophyta</taxon>
        <taxon>Tracheophyta</taxon>
        <taxon>Spermatophyta</taxon>
        <taxon>Magnoliopsida</taxon>
        <taxon>eudicotyledons</taxon>
        <taxon>Gunneridae</taxon>
        <taxon>Pentapetalae</taxon>
        <taxon>asterids</taxon>
        <taxon>lamiids</taxon>
        <taxon>Lamiales</taxon>
        <taxon>Pedaliaceae</taxon>
        <taxon>Sesamum</taxon>
    </lineage>
</organism>
<dbReference type="SUPFAM" id="SSF52540">
    <property type="entry name" value="P-loop containing nucleoside triphosphate hydrolases"/>
    <property type="match status" value="1"/>
</dbReference>
<protein>
    <submittedName>
        <fullName evidence="3">Protein SUPPRESSOR OF MAX2 1</fullName>
    </submittedName>
</protein>
<feature type="domain" description="SMAX1-like AAA+ ATPase lid" evidence="2">
    <location>
        <begin position="210"/>
        <end position="290"/>
    </location>
</feature>
<dbReference type="InterPro" id="IPR058954">
    <property type="entry name" value="AAA_lid_SMAX1"/>
</dbReference>
<comment type="caution">
    <text evidence="3">The sequence shown here is derived from an EMBL/GenBank/DDBJ whole genome shotgun (WGS) entry which is preliminary data.</text>
</comment>
<reference evidence="3" key="1">
    <citation type="submission" date="2020-06" db="EMBL/GenBank/DDBJ databases">
        <authorList>
            <person name="Li T."/>
            <person name="Hu X."/>
            <person name="Zhang T."/>
            <person name="Song X."/>
            <person name="Zhang H."/>
            <person name="Dai N."/>
            <person name="Sheng W."/>
            <person name="Hou X."/>
            <person name="Wei L."/>
        </authorList>
    </citation>
    <scope>NUCLEOTIDE SEQUENCE</scope>
    <source>
        <strain evidence="3">KEN1</strain>
        <tissue evidence="3">Leaf</tissue>
    </source>
</reference>
<dbReference type="Gene3D" id="3.40.50.300">
    <property type="entry name" value="P-loop containing nucleotide triphosphate hydrolases"/>
    <property type="match status" value="1"/>
</dbReference>
<dbReference type="InterPro" id="IPR027417">
    <property type="entry name" value="P-loop_NTPase"/>
</dbReference>
<feature type="domain" description="ATPase AAA-type core" evidence="1">
    <location>
        <begin position="27"/>
        <end position="94"/>
    </location>
</feature>
<dbReference type="AlphaFoldDB" id="A0AAW2XHQ9"/>
<dbReference type="GO" id="GO:0016887">
    <property type="term" value="F:ATP hydrolysis activity"/>
    <property type="evidence" value="ECO:0007669"/>
    <property type="project" value="InterPro"/>
</dbReference>
<name>A0AAW2XHQ9_9LAMI</name>
<dbReference type="InterPro" id="IPR003959">
    <property type="entry name" value="ATPase_AAA_core"/>
</dbReference>
<accession>A0AAW2XHQ9</accession>
<gene>
    <name evidence="3" type="ORF">Slati_1340000</name>
</gene>
<dbReference type="PANTHER" id="PTHR43572:SF13">
    <property type="entry name" value="PROTEIN SUPPRESSOR OF MAX2 1"/>
    <property type="match status" value="1"/>
</dbReference>